<keyword evidence="15" id="KW-1185">Reference proteome</keyword>
<keyword evidence="11" id="KW-0966">Cell projection</keyword>
<dbReference type="GO" id="GO:0005829">
    <property type="term" value="C:cytosol"/>
    <property type="evidence" value="ECO:0007669"/>
    <property type="project" value="UniProtKB-SubCell"/>
</dbReference>
<evidence type="ECO:0000256" key="8">
    <source>
        <dbReference type="ARBA" id="ARBA00023136"/>
    </source>
</evidence>
<evidence type="ECO:0000256" key="4">
    <source>
        <dbReference type="ARBA" id="ARBA00007764"/>
    </source>
</evidence>
<evidence type="ECO:0000256" key="13">
    <source>
        <dbReference type="PIRNR" id="PIRNR008142"/>
    </source>
</evidence>
<dbReference type="PIRSF" id="PIRSF008142">
    <property type="entry name" value="SH3-bind_E-rich_L"/>
    <property type="match status" value="1"/>
</dbReference>
<dbReference type="Pfam" id="PF04908">
    <property type="entry name" value="SH3BGR"/>
    <property type="match status" value="1"/>
</dbReference>
<dbReference type="Gene3D" id="3.40.30.10">
    <property type="entry name" value="Glutaredoxin"/>
    <property type="match status" value="1"/>
</dbReference>
<dbReference type="Proteomes" id="UP001152803">
    <property type="component" value="Unassembled WGS sequence"/>
</dbReference>
<comment type="function">
    <text evidence="12">Could act as a modulator of glutaredoxin biological activity. May play a role in cytoskeleton organization.</text>
</comment>
<keyword evidence="10" id="KW-0539">Nucleus</keyword>
<keyword evidence="6" id="KW-0963">Cytoplasm</keyword>
<proteinExistence type="inferred from homology"/>
<dbReference type="OrthoDB" id="9932926at2759"/>
<sequence length="92" mass="10448">MSVTVYFTSVTGSLQTKNNQTKIIQLLESKKIQFETVDISQSTDLRTDMREKCGNPKALPPQIFNGDAYCGDFAMFEEAVEMETVEEFLKLK</sequence>
<comment type="caution">
    <text evidence="14">The sequence shown here is derived from an EMBL/GenBank/DDBJ whole genome shotgun (WGS) entry which is preliminary data.</text>
</comment>
<evidence type="ECO:0000256" key="1">
    <source>
        <dbReference type="ARBA" id="ARBA00004123"/>
    </source>
</evidence>
<evidence type="ECO:0000256" key="2">
    <source>
        <dbReference type="ARBA" id="ARBA00004514"/>
    </source>
</evidence>
<dbReference type="PROSITE" id="PS51354">
    <property type="entry name" value="GLUTAREDOXIN_2"/>
    <property type="match status" value="1"/>
</dbReference>
<dbReference type="PANTHER" id="PTHR12232">
    <property type="entry name" value="SH3 DOMAIN-BINDING GLUTAMIC ACID-RICH-LIKE PROTEIN"/>
    <property type="match status" value="1"/>
</dbReference>
<dbReference type="InterPro" id="IPR006993">
    <property type="entry name" value="Glut_rich_SH3-bd"/>
</dbReference>
<keyword evidence="5" id="KW-1003">Cell membrane</keyword>
<comment type="similarity">
    <text evidence="4 13">Belongs to the SH3BGR family.</text>
</comment>
<reference evidence="14" key="1">
    <citation type="journal article" date="2023" name="Science">
        <title>Genome structures resolve the early diversification of teleost fishes.</title>
        <authorList>
            <person name="Parey E."/>
            <person name="Louis A."/>
            <person name="Montfort J."/>
            <person name="Bouchez O."/>
            <person name="Roques C."/>
            <person name="Iampietro C."/>
            <person name="Lluch J."/>
            <person name="Castinel A."/>
            <person name="Donnadieu C."/>
            <person name="Desvignes T."/>
            <person name="Floi Bucao C."/>
            <person name="Jouanno E."/>
            <person name="Wen M."/>
            <person name="Mejri S."/>
            <person name="Dirks R."/>
            <person name="Jansen H."/>
            <person name="Henkel C."/>
            <person name="Chen W.J."/>
            <person name="Zahm M."/>
            <person name="Cabau C."/>
            <person name="Klopp C."/>
            <person name="Thompson A.W."/>
            <person name="Robinson-Rechavi M."/>
            <person name="Braasch I."/>
            <person name="Lecointre G."/>
            <person name="Bobe J."/>
            <person name="Postlethwait J.H."/>
            <person name="Berthelot C."/>
            <person name="Roest Crollius H."/>
            <person name="Guiguen Y."/>
        </authorList>
    </citation>
    <scope>NUCLEOTIDE SEQUENCE</scope>
    <source>
        <strain evidence="14">Concon-B</strain>
    </source>
</reference>
<evidence type="ECO:0000313" key="14">
    <source>
        <dbReference type="EMBL" id="KAJ8275270.1"/>
    </source>
</evidence>
<dbReference type="AlphaFoldDB" id="A0A9Q1I1P2"/>
<keyword evidence="7" id="KW-0007">Acetylation</keyword>
<dbReference type="EMBL" id="JAFJMO010000006">
    <property type="protein sequence ID" value="KAJ8275270.1"/>
    <property type="molecule type" value="Genomic_DNA"/>
</dbReference>
<evidence type="ECO:0000256" key="9">
    <source>
        <dbReference type="ARBA" id="ARBA00023180"/>
    </source>
</evidence>
<evidence type="ECO:0000256" key="7">
    <source>
        <dbReference type="ARBA" id="ARBA00022990"/>
    </source>
</evidence>
<dbReference type="GO" id="GO:0005634">
    <property type="term" value="C:nucleus"/>
    <property type="evidence" value="ECO:0007669"/>
    <property type="project" value="UniProtKB-SubCell"/>
</dbReference>
<evidence type="ECO:0000256" key="10">
    <source>
        <dbReference type="ARBA" id="ARBA00023242"/>
    </source>
</evidence>
<evidence type="ECO:0000313" key="15">
    <source>
        <dbReference type="Proteomes" id="UP001152803"/>
    </source>
</evidence>
<evidence type="ECO:0000256" key="3">
    <source>
        <dbReference type="ARBA" id="ARBA00004632"/>
    </source>
</evidence>
<dbReference type="InterPro" id="IPR051033">
    <property type="entry name" value="SH3BGR"/>
</dbReference>
<keyword evidence="9" id="KW-0325">Glycoprotein</keyword>
<accession>A0A9Q1I1P2</accession>
<gene>
    <name evidence="14" type="ORF">COCON_G00098950</name>
</gene>
<dbReference type="PANTHER" id="PTHR12232:SF3">
    <property type="entry name" value="SH3 DOMAIN-BINDING GLUTAMIC ACID-RICH-LIKE PROTEIN 3"/>
    <property type="match status" value="1"/>
</dbReference>
<evidence type="ECO:0000256" key="12">
    <source>
        <dbReference type="ARBA" id="ARBA00045345"/>
    </source>
</evidence>
<name>A0A9Q1I1P2_CONCO</name>
<comment type="subcellular location">
    <subcellularLocation>
        <location evidence="3">Cell projection</location>
        <location evidence="3">Ruffle membrane</location>
    </subcellularLocation>
    <subcellularLocation>
        <location evidence="2">Cytoplasm</location>
        <location evidence="2">Cytosol</location>
    </subcellularLocation>
    <subcellularLocation>
        <location evidence="1">Nucleus</location>
    </subcellularLocation>
</comment>
<dbReference type="InterPro" id="IPR036249">
    <property type="entry name" value="Thioredoxin-like_sf"/>
</dbReference>
<evidence type="ECO:0000256" key="6">
    <source>
        <dbReference type="ARBA" id="ARBA00022490"/>
    </source>
</evidence>
<evidence type="ECO:0000256" key="11">
    <source>
        <dbReference type="ARBA" id="ARBA00023273"/>
    </source>
</evidence>
<dbReference type="SUPFAM" id="SSF52833">
    <property type="entry name" value="Thioredoxin-like"/>
    <property type="match status" value="1"/>
</dbReference>
<evidence type="ECO:0000256" key="5">
    <source>
        <dbReference type="ARBA" id="ARBA00022475"/>
    </source>
</evidence>
<organism evidence="14 15">
    <name type="scientific">Conger conger</name>
    <name type="common">Conger eel</name>
    <name type="synonym">Muraena conger</name>
    <dbReference type="NCBI Taxonomy" id="82655"/>
    <lineage>
        <taxon>Eukaryota</taxon>
        <taxon>Metazoa</taxon>
        <taxon>Chordata</taxon>
        <taxon>Craniata</taxon>
        <taxon>Vertebrata</taxon>
        <taxon>Euteleostomi</taxon>
        <taxon>Actinopterygii</taxon>
        <taxon>Neopterygii</taxon>
        <taxon>Teleostei</taxon>
        <taxon>Anguilliformes</taxon>
        <taxon>Congridae</taxon>
        <taxon>Conger</taxon>
    </lineage>
</organism>
<dbReference type="GO" id="GO:0032587">
    <property type="term" value="C:ruffle membrane"/>
    <property type="evidence" value="ECO:0007669"/>
    <property type="project" value="UniProtKB-SubCell"/>
</dbReference>
<keyword evidence="8" id="KW-0472">Membrane</keyword>
<dbReference type="CDD" id="cd03030">
    <property type="entry name" value="GRX_SH3BGR"/>
    <property type="match status" value="1"/>
</dbReference>
<protein>
    <recommendedName>
        <fullName evidence="13">SH3 domain-binding glutamic acid-rich-like protein</fullName>
    </recommendedName>
</protein>